<name>A0A2M7TSM6_9BACT</name>
<feature type="transmembrane region" description="Helical" evidence="1">
    <location>
        <begin position="69"/>
        <end position="87"/>
    </location>
</feature>
<dbReference type="AlphaFoldDB" id="A0A2M7TSM6"/>
<keyword evidence="1" id="KW-0812">Transmembrane</keyword>
<sequence>MGDVPSQELRYNIGVAGLGYRCSILNLKGELIMNEFLLGAEEWLVHSYGYIALIAVVIVGAWLLTRKGFLWILFFMVVGAPLILWLAPISNSKAAAAGIKGSQNVMC</sequence>
<dbReference type="Proteomes" id="UP000229336">
    <property type="component" value="Unassembled WGS sequence"/>
</dbReference>
<keyword evidence="1" id="KW-1133">Transmembrane helix</keyword>
<reference evidence="3" key="1">
    <citation type="submission" date="2017-09" db="EMBL/GenBank/DDBJ databases">
        <title>Depth-based differentiation of microbial function through sediment-hosted aquifers and enrichment of novel symbionts in the deep terrestrial subsurface.</title>
        <authorList>
            <person name="Probst A.J."/>
            <person name="Ladd B."/>
            <person name="Jarett J.K."/>
            <person name="Geller-Mcgrath D.E."/>
            <person name="Sieber C.M.K."/>
            <person name="Emerson J.B."/>
            <person name="Anantharaman K."/>
            <person name="Thomas B.C."/>
            <person name="Malmstrom R."/>
            <person name="Stieglmeier M."/>
            <person name="Klingl A."/>
            <person name="Woyke T."/>
            <person name="Ryan C.M."/>
            <person name="Banfield J.F."/>
        </authorList>
    </citation>
    <scope>NUCLEOTIDE SEQUENCE [LARGE SCALE GENOMIC DNA]</scope>
</reference>
<protein>
    <submittedName>
        <fullName evidence="2">Uncharacterized protein</fullName>
    </submittedName>
</protein>
<proteinExistence type="predicted"/>
<keyword evidence="1" id="KW-0472">Membrane</keyword>
<organism evidence="2 3">
    <name type="scientific">Candidatus Shapirobacteria bacterium CG_4_10_14_0_2_um_filter_40_12</name>
    <dbReference type="NCBI Taxonomy" id="1974871"/>
    <lineage>
        <taxon>Bacteria</taxon>
        <taxon>Candidatus Shapironibacteriota</taxon>
    </lineage>
</organism>
<dbReference type="EMBL" id="PFNX01000056">
    <property type="protein sequence ID" value="PIZ58797.1"/>
    <property type="molecule type" value="Genomic_DNA"/>
</dbReference>
<accession>A0A2M7TSM6</accession>
<evidence type="ECO:0000256" key="1">
    <source>
        <dbReference type="SAM" id="Phobius"/>
    </source>
</evidence>
<evidence type="ECO:0000313" key="2">
    <source>
        <dbReference type="EMBL" id="PIZ58797.1"/>
    </source>
</evidence>
<evidence type="ECO:0000313" key="3">
    <source>
        <dbReference type="Proteomes" id="UP000229336"/>
    </source>
</evidence>
<gene>
    <name evidence="2" type="ORF">COY20_03070</name>
</gene>
<feature type="transmembrane region" description="Helical" evidence="1">
    <location>
        <begin position="43"/>
        <end position="64"/>
    </location>
</feature>
<comment type="caution">
    <text evidence="2">The sequence shown here is derived from an EMBL/GenBank/DDBJ whole genome shotgun (WGS) entry which is preliminary data.</text>
</comment>
<feature type="non-terminal residue" evidence="2">
    <location>
        <position position="107"/>
    </location>
</feature>